<gene>
    <name evidence="2" type="ORF">ABT404_20295</name>
</gene>
<feature type="transmembrane region" description="Helical" evidence="1">
    <location>
        <begin position="83"/>
        <end position="104"/>
    </location>
</feature>
<comment type="caution">
    <text evidence="2">The sequence shown here is derived from an EMBL/GenBank/DDBJ whole genome shotgun (WGS) entry which is preliminary data.</text>
</comment>
<dbReference type="EMBL" id="JBEPEK010000138">
    <property type="protein sequence ID" value="MER7181791.1"/>
    <property type="molecule type" value="Genomic_DNA"/>
</dbReference>
<feature type="transmembrane region" description="Helical" evidence="1">
    <location>
        <begin position="16"/>
        <end position="34"/>
    </location>
</feature>
<evidence type="ECO:0000313" key="2">
    <source>
        <dbReference type="EMBL" id="MER7181791.1"/>
    </source>
</evidence>
<organism evidence="2 3">
    <name type="scientific">Streptomyces hyaluromycini</name>
    <dbReference type="NCBI Taxonomy" id="1377993"/>
    <lineage>
        <taxon>Bacteria</taxon>
        <taxon>Bacillati</taxon>
        <taxon>Actinomycetota</taxon>
        <taxon>Actinomycetes</taxon>
        <taxon>Kitasatosporales</taxon>
        <taxon>Streptomycetaceae</taxon>
        <taxon>Streptomyces</taxon>
    </lineage>
</organism>
<keyword evidence="1" id="KW-0472">Membrane</keyword>
<protein>
    <recommendedName>
        <fullName evidence="4">Integral membrane protein</fullName>
    </recommendedName>
</protein>
<evidence type="ECO:0008006" key="4">
    <source>
        <dbReference type="Google" id="ProtNLM"/>
    </source>
</evidence>
<evidence type="ECO:0000256" key="1">
    <source>
        <dbReference type="SAM" id="Phobius"/>
    </source>
</evidence>
<sequence>MTSTEVKITTRPSRRTGVLLALAYLAAVFGLDYLSVERGLDAATVAVTVVTFPSGIVTTILFLLGAVVFGYDDYSPGPDTYAPSVHAVAGIGQVVLFWLVLRLLRKRQENNRKDTQSSLVSTGLRCVGRP</sequence>
<keyword evidence="1" id="KW-0812">Transmembrane</keyword>
<keyword evidence="3" id="KW-1185">Reference proteome</keyword>
<accession>A0ABV1WYD4</accession>
<keyword evidence="1" id="KW-1133">Transmembrane helix</keyword>
<evidence type="ECO:0000313" key="3">
    <source>
        <dbReference type="Proteomes" id="UP001474181"/>
    </source>
</evidence>
<dbReference type="RefSeq" id="WP_350782902.1">
    <property type="nucleotide sequence ID" value="NZ_JBEPEK010000138.1"/>
</dbReference>
<dbReference type="Proteomes" id="UP001474181">
    <property type="component" value="Unassembled WGS sequence"/>
</dbReference>
<feature type="transmembrane region" description="Helical" evidence="1">
    <location>
        <begin position="46"/>
        <end position="71"/>
    </location>
</feature>
<name>A0ABV1WYD4_9ACTN</name>
<reference evidence="2 3" key="1">
    <citation type="submission" date="2024-06" db="EMBL/GenBank/DDBJ databases">
        <title>The Natural Products Discovery Center: Release of the First 8490 Sequenced Strains for Exploring Actinobacteria Biosynthetic Diversity.</title>
        <authorList>
            <person name="Kalkreuter E."/>
            <person name="Kautsar S.A."/>
            <person name="Yang D."/>
            <person name="Bader C.D."/>
            <person name="Teijaro C.N."/>
            <person name="Fluegel L."/>
            <person name="Davis C.M."/>
            <person name="Simpson J.R."/>
            <person name="Lauterbach L."/>
            <person name="Steele A.D."/>
            <person name="Gui C."/>
            <person name="Meng S."/>
            <person name="Li G."/>
            <person name="Viehrig K."/>
            <person name="Ye F."/>
            <person name="Su P."/>
            <person name="Kiefer A.F."/>
            <person name="Nichols A."/>
            <person name="Cepeda A.J."/>
            <person name="Yan W."/>
            <person name="Fan B."/>
            <person name="Jiang Y."/>
            <person name="Adhikari A."/>
            <person name="Zheng C.-J."/>
            <person name="Schuster L."/>
            <person name="Cowan T.M."/>
            <person name="Smanski M.J."/>
            <person name="Chevrette M.G."/>
            <person name="De Carvalho L.P.S."/>
            <person name="Shen B."/>
        </authorList>
    </citation>
    <scope>NUCLEOTIDE SEQUENCE [LARGE SCALE GENOMIC DNA]</scope>
    <source>
        <strain evidence="2 3">NPDC000234</strain>
    </source>
</reference>
<proteinExistence type="predicted"/>